<comment type="caution">
    <text evidence="1">The sequence shown here is derived from an EMBL/GenBank/DDBJ whole genome shotgun (WGS) entry which is preliminary data.</text>
</comment>
<dbReference type="Pfam" id="PF14430">
    <property type="entry name" value="Imm1"/>
    <property type="match status" value="1"/>
</dbReference>
<gene>
    <name evidence="1" type="ORF">DN052_05690</name>
</gene>
<sequence>MNESRYREVWLESPDGQSLCALINGNLGWLMYLRENGDAGFSSRNPNYSGPADATIEYRLSNGQQDEYPASWALSVAEIERALNFFQKEHKPPTFIHWHNDSGDGTILEHQDA</sequence>
<dbReference type="EMBL" id="QKQP01000001">
    <property type="protein sequence ID" value="PZD82501.1"/>
    <property type="molecule type" value="Genomic_DNA"/>
</dbReference>
<proteinExistence type="predicted"/>
<dbReference type="InterPro" id="IPR025680">
    <property type="entry name" value="DddI"/>
</dbReference>
<accession>A0A2W1KT57</accession>
<dbReference type="OrthoDB" id="2081738at2"/>
<organism evidence="1 2">
    <name type="scientific">Acidithiobacillus ferrooxidans</name>
    <name type="common">Thiobacillus ferrooxidans</name>
    <dbReference type="NCBI Taxonomy" id="920"/>
    <lineage>
        <taxon>Bacteria</taxon>
        <taxon>Pseudomonadati</taxon>
        <taxon>Pseudomonadota</taxon>
        <taxon>Acidithiobacillia</taxon>
        <taxon>Acidithiobacillales</taxon>
        <taxon>Acidithiobacillaceae</taxon>
        <taxon>Acidithiobacillus</taxon>
    </lineage>
</organism>
<reference evidence="1 2" key="1">
    <citation type="submission" date="2018-06" db="EMBL/GenBank/DDBJ databases">
        <title>Draft sequence of Acidithiobacillus ferrooxidans CCM 4253.</title>
        <authorList>
            <person name="Moya-Beltran A."/>
            <person name="Castro M."/>
            <person name="Covarrubias P.C."/>
            <person name="Issotta F."/>
            <person name="Janiczek O."/>
            <person name="Mandl M."/>
            <person name="Kucera J."/>
            <person name="Quatrini R."/>
        </authorList>
    </citation>
    <scope>NUCLEOTIDE SEQUENCE [LARGE SCALE GENOMIC DNA]</scope>
    <source>
        <strain evidence="1 2">CCM 4253</strain>
    </source>
</reference>
<name>A0A2W1KT57_ACIFR</name>
<dbReference type="AlphaFoldDB" id="A0A2W1KT57"/>
<dbReference type="Proteomes" id="UP000248886">
    <property type="component" value="Unassembled WGS sequence"/>
</dbReference>
<dbReference type="GeneID" id="65282325"/>
<protein>
    <submittedName>
        <fullName evidence="1">Uncharacterized protein</fullName>
    </submittedName>
</protein>
<evidence type="ECO:0000313" key="1">
    <source>
        <dbReference type="EMBL" id="PZD82501.1"/>
    </source>
</evidence>
<evidence type="ECO:0000313" key="2">
    <source>
        <dbReference type="Proteomes" id="UP000248886"/>
    </source>
</evidence>
<dbReference type="RefSeq" id="WP_080513172.1">
    <property type="nucleotide sequence ID" value="NZ_AP025160.1"/>
</dbReference>